<evidence type="ECO:0000313" key="5">
    <source>
        <dbReference type="Proteomes" id="UP000242705"/>
    </source>
</evidence>
<dbReference type="Pfam" id="PF01257">
    <property type="entry name" value="2Fe-2S_thioredx"/>
    <property type="match status" value="1"/>
</dbReference>
<dbReference type="EMBL" id="PXYX01000025">
    <property type="protein sequence ID" value="PSR25769.1"/>
    <property type="molecule type" value="Genomic_DNA"/>
</dbReference>
<accession>A0A2T2WU48</accession>
<evidence type="ECO:0000313" key="4">
    <source>
        <dbReference type="EMBL" id="PSR25769.1"/>
    </source>
</evidence>
<gene>
    <name evidence="4" type="ORF">C7B47_11150</name>
</gene>
<evidence type="ECO:0000256" key="1">
    <source>
        <dbReference type="ARBA" id="ARBA00022723"/>
    </source>
</evidence>
<protein>
    <recommendedName>
        <fullName evidence="6">NADH-quinone oxidoreductase subunit E</fullName>
    </recommendedName>
</protein>
<comment type="caution">
    <text evidence="4">The sequence shown here is derived from an EMBL/GenBank/DDBJ whole genome shotgun (WGS) entry which is preliminary data.</text>
</comment>
<dbReference type="InterPro" id="IPR028431">
    <property type="entry name" value="NADP_DH_HndA-like"/>
</dbReference>
<dbReference type="Gene3D" id="1.10.10.1590">
    <property type="entry name" value="NADH-quinone oxidoreductase subunit E"/>
    <property type="match status" value="1"/>
</dbReference>
<keyword evidence="1" id="KW-0479">Metal-binding</keyword>
<dbReference type="PANTHER" id="PTHR43342:SF1">
    <property type="entry name" value="BIFURCATING [FEFE] HYDROGENASE GAMMA SUBUNIT"/>
    <property type="match status" value="1"/>
</dbReference>
<keyword evidence="2" id="KW-0408">Iron</keyword>
<dbReference type="Gene3D" id="3.40.30.10">
    <property type="entry name" value="Glutaredoxin"/>
    <property type="match status" value="1"/>
</dbReference>
<dbReference type="AlphaFoldDB" id="A0A2T2WU48"/>
<dbReference type="Proteomes" id="UP000242705">
    <property type="component" value="Unassembled WGS sequence"/>
</dbReference>
<dbReference type="SUPFAM" id="SSF52833">
    <property type="entry name" value="Thioredoxin-like"/>
    <property type="match status" value="1"/>
</dbReference>
<name>A0A2T2WU48_SULTH</name>
<dbReference type="PANTHER" id="PTHR43342">
    <property type="entry name" value="NADH-QUINONE OXIDOREDUCTASE, E SUBUNIT"/>
    <property type="match status" value="1"/>
</dbReference>
<organism evidence="4 5">
    <name type="scientific">Sulfobacillus thermosulfidooxidans</name>
    <dbReference type="NCBI Taxonomy" id="28034"/>
    <lineage>
        <taxon>Bacteria</taxon>
        <taxon>Bacillati</taxon>
        <taxon>Bacillota</taxon>
        <taxon>Clostridia</taxon>
        <taxon>Eubacteriales</taxon>
        <taxon>Clostridiales Family XVII. Incertae Sedis</taxon>
        <taxon>Sulfobacillus</taxon>
    </lineage>
</organism>
<dbReference type="GO" id="GO:0046872">
    <property type="term" value="F:metal ion binding"/>
    <property type="evidence" value="ECO:0007669"/>
    <property type="project" value="UniProtKB-KW"/>
</dbReference>
<reference evidence="4 5" key="1">
    <citation type="journal article" date="2014" name="BMC Genomics">
        <title>Comparison of environmental and isolate Sulfobacillus genomes reveals diverse carbon, sulfur, nitrogen, and hydrogen metabolisms.</title>
        <authorList>
            <person name="Justice N.B."/>
            <person name="Norman A."/>
            <person name="Brown C.T."/>
            <person name="Singh A."/>
            <person name="Thomas B.C."/>
            <person name="Banfield J.F."/>
        </authorList>
    </citation>
    <scope>NUCLEOTIDE SEQUENCE [LARGE SCALE GENOMIC DNA]</scope>
    <source>
        <strain evidence="4">AMDSBA5</strain>
    </source>
</reference>
<evidence type="ECO:0000256" key="3">
    <source>
        <dbReference type="ARBA" id="ARBA00023014"/>
    </source>
</evidence>
<keyword evidence="3" id="KW-0411">Iron-sulfur</keyword>
<proteinExistence type="predicted"/>
<evidence type="ECO:0008006" key="6">
    <source>
        <dbReference type="Google" id="ProtNLM"/>
    </source>
</evidence>
<evidence type="ECO:0000256" key="2">
    <source>
        <dbReference type="ARBA" id="ARBA00023004"/>
    </source>
</evidence>
<dbReference type="GO" id="GO:0051536">
    <property type="term" value="F:iron-sulfur cluster binding"/>
    <property type="evidence" value="ECO:0007669"/>
    <property type="project" value="UniProtKB-KW"/>
</dbReference>
<dbReference type="InterPro" id="IPR036249">
    <property type="entry name" value="Thioredoxin-like_sf"/>
</dbReference>
<sequence>MKSRWQVMNDQELPVAIKVEQLLESIPKTRDQLLPALWRVYDHFHYLNPDIIGELSRQMAIPYAEVYGIASFYALFSWEQPARVPVQICHDVICQLYGAEALSQKVAAGVDPQTVRVTSTLCLGQCDHAPAALVGDHVMRKATVDKIQSQLEGGQA</sequence>
<dbReference type="InterPro" id="IPR041921">
    <property type="entry name" value="NuoE_N"/>
</dbReference>